<gene>
    <name evidence="3" type="ORF">B0H64DRAFT_324988</name>
</gene>
<accession>A0AAE0LR06</accession>
<protein>
    <submittedName>
        <fullName evidence="3">Uncharacterized protein</fullName>
    </submittedName>
</protein>
<name>A0AAE0LR06_9PEZI</name>
<dbReference type="Proteomes" id="UP001278766">
    <property type="component" value="Unassembled WGS sequence"/>
</dbReference>
<feature type="transmembrane region" description="Helical" evidence="2">
    <location>
        <begin position="46"/>
        <end position="67"/>
    </location>
</feature>
<keyword evidence="2" id="KW-0812">Transmembrane</keyword>
<keyword evidence="2" id="KW-0472">Membrane</keyword>
<evidence type="ECO:0000313" key="3">
    <source>
        <dbReference type="EMBL" id="KAK3294095.1"/>
    </source>
</evidence>
<feature type="region of interest" description="Disordered" evidence="1">
    <location>
        <begin position="1"/>
        <end position="35"/>
    </location>
</feature>
<dbReference type="AlphaFoldDB" id="A0AAE0LR06"/>
<feature type="transmembrane region" description="Helical" evidence="2">
    <location>
        <begin position="183"/>
        <end position="202"/>
    </location>
</feature>
<evidence type="ECO:0000256" key="1">
    <source>
        <dbReference type="SAM" id="MobiDB-lite"/>
    </source>
</evidence>
<proteinExistence type="predicted"/>
<comment type="caution">
    <text evidence="3">The sequence shown here is derived from an EMBL/GenBank/DDBJ whole genome shotgun (WGS) entry which is preliminary data.</text>
</comment>
<reference evidence="3" key="2">
    <citation type="submission" date="2023-06" db="EMBL/GenBank/DDBJ databases">
        <authorList>
            <consortium name="Lawrence Berkeley National Laboratory"/>
            <person name="Haridas S."/>
            <person name="Hensen N."/>
            <person name="Bonometti L."/>
            <person name="Westerberg I."/>
            <person name="Brannstrom I.O."/>
            <person name="Guillou S."/>
            <person name="Cros-Aarteil S."/>
            <person name="Calhoun S."/>
            <person name="Kuo A."/>
            <person name="Mondo S."/>
            <person name="Pangilinan J."/>
            <person name="Riley R."/>
            <person name="Labutti K."/>
            <person name="Andreopoulos B."/>
            <person name="Lipzen A."/>
            <person name="Chen C."/>
            <person name="Yanf M."/>
            <person name="Daum C."/>
            <person name="Ng V."/>
            <person name="Clum A."/>
            <person name="Steindorff A."/>
            <person name="Ohm R."/>
            <person name="Martin F."/>
            <person name="Silar P."/>
            <person name="Natvig D."/>
            <person name="Lalanne C."/>
            <person name="Gautier V."/>
            <person name="Ament-Velasquez S.L."/>
            <person name="Kruys A."/>
            <person name="Hutchinson M.I."/>
            <person name="Powell A.J."/>
            <person name="Barry K."/>
            <person name="Miller A.N."/>
            <person name="Grigoriev I.V."/>
            <person name="Debuchy R."/>
            <person name="Gladieux P."/>
            <person name="Thoren M.H."/>
            <person name="Johannesson H."/>
        </authorList>
    </citation>
    <scope>NUCLEOTIDE SEQUENCE</scope>
    <source>
        <strain evidence="3">CBS 168.71</strain>
    </source>
</reference>
<dbReference type="EMBL" id="JAUEPN010000005">
    <property type="protein sequence ID" value="KAK3294095.1"/>
    <property type="molecule type" value="Genomic_DNA"/>
</dbReference>
<evidence type="ECO:0000313" key="4">
    <source>
        <dbReference type="Proteomes" id="UP001278766"/>
    </source>
</evidence>
<keyword evidence="2" id="KW-1133">Transmembrane helix</keyword>
<dbReference type="GeneID" id="87837624"/>
<dbReference type="RefSeq" id="XP_062657609.1">
    <property type="nucleotide sequence ID" value="XM_062800676.1"/>
</dbReference>
<sequence>MTTTKPPPPTPTPAPASTPPPPTTPSPTPTPTPTTLTTTTLLPRQLTALALTALLYTAATPFTPLTWLTGPMHLSGTLFLDRLAAGLVLFSAFYFQWAIASLRGPAAGVVVSLPVGGLLGGAGGGGVRLREGRLERDFGEGGGVGSEVVVGVWRTGDYWRFAGVQAVVLGVAEFGGSETMRRLLMVGVVLVLWVVGWAATPARVKRWAWEHVKVYLFVLVLDELRNVGYGALQGVASGGQRRRRGRW</sequence>
<evidence type="ECO:0000256" key="2">
    <source>
        <dbReference type="SAM" id="Phobius"/>
    </source>
</evidence>
<keyword evidence="4" id="KW-1185">Reference proteome</keyword>
<feature type="transmembrane region" description="Helical" evidence="2">
    <location>
        <begin position="79"/>
        <end position="100"/>
    </location>
</feature>
<organism evidence="3 4">
    <name type="scientific">Chaetomium fimeti</name>
    <dbReference type="NCBI Taxonomy" id="1854472"/>
    <lineage>
        <taxon>Eukaryota</taxon>
        <taxon>Fungi</taxon>
        <taxon>Dikarya</taxon>
        <taxon>Ascomycota</taxon>
        <taxon>Pezizomycotina</taxon>
        <taxon>Sordariomycetes</taxon>
        <taxon>Sordariomycetidae</taxon>
        <taxon>Sordariales</taxon>
        <taxon>Chaetomiaceae</taxon>
        <taxon>Chaetomium</taxon>
    </lineage>
</organism>
<reference evidence="3" key="1">
    <citation type="journal article" date="2023" name="Mol. Phylogenet. Evol.">
        <title>Genome-scale phylogeny and comparative genomics of the fungal order Sordariales.</title>
        <authorList>
            <person name="Hensen N."/>
            <person name="Bonometti L."/>
            <person name="Westerberg I."/>
            <person name="Brannstrom I.O."/>
            <person name="Guillou S."/>
            <person name="Cros-Aarteil S."/>
            <person name="Calhoun S."/>
            <person name="Haridas S."/>
            <person name="Kuo A."/>
            <person name="Mondo S."/>
            <person name="Pangilinan J."/>
            <person name="Riley R."/>
            <person name="LaButti K."/>
            <person name="Andreopoulos B."/>
            <person name="Lipzen A."/>
            <person name="Chen C."/>
            <person name="Yan M."/>
            <person name="Daum C."/>
            <person name="Ng V."/>
            <person name="Clum A."/>
            <person name="Steindorff A."/>
            <person name="Ohm R.A."/>
            <person name="Martin F."/>
            <person name="Silar P."/>
            <person name="Natvig D.O."/>
            <person name="Lalanne C."/>
            <person name="Gautier V."/>
            <person name="Ament-Velasquez S.L."/>
            <person name="Kruys A."/>
            <person name="Hutchinson M.I."/>
            <person name="Powell A.J."/>
            <person name="Barry K."/>
            <person name="Miller A.N."/>
            <person name="Grigoriev I.V."/>
            <person name="Debuchy R."/>
            <person name="Gladieux P."/>
            <person name="Hiltunen Thoren M."/>
            <person name="Johannesson H."/>
        </authorList>
    </citation>
    <scope>NUCLEOTIDE SEQUENCE</scope>
    <source>
        <strain evidence="3">CBS 168.71</strain>
    </source>
</reference>
<feature type="compositionally biased region" description="Pro residues" evidence="1">
    <location>
        <begin position="1"/>
        <end position="32"/>
    </location>
</feature>
<feature type="transmembrane region" description="Helical" evidence="2">
    <location>
        <begin position="106"/>
        <end position="127"/>
    </location>
</feature>